<dbReference type="Proteomes" id="UP000184048">
    <property type="component" value="Unassembled WGS sequence"/>
</dbReference>
<dbReference type="OrthoDB" id="672320at2"/>
<keyword evidence="2" id="KW-1185">Reference proteome</keyword>
<dbReference type="AlphaFoldDB" id="A0A1M5CA35"/>
<dbReference type="RefSeq" id="WP_072835991.1">
    <property type="nucleotide sequence ID" value="NZ_FQUU01000012.1"/>
</dbReference>
<evidence type="ECO:0000313" key="2">
    <source>
        <dbReference type="Proteomes" id="UP000184048"/>
    </source>
</evidence>
<organism evidence="1 2">
    <name type="scientific">Flavisolibacter ginsengisoli DSM 18119</name>
    <dbReference type="NCBI Taxonomy" id="1121884"/>
    <lineage>
        <taxon>Bacteria</taxon>
        <taxon>Pseudomonadati</taxon>
        <taxon>Bacteroidota</taxon>
        <taxon>Chitinophagia</taxon>
        <taxon>Chitinophagales</taxon>
        <taxon>Chitinophagaceae</taxon>
        <taxon>Flavisolibacter</taxon>
    </lineage>
</organism>
<sequence>MYRKKPDVDVIMDILDAAVAAYPSSAFLKSLWGQYQERGGLSKKQLEGLFKKTQTLSTIPDNKRATLQAEILKRPNRYKSDKPATTPLYQKDERIGAMVEGVLNKYPQHKRVLYFKLRYDNNETLSTAEVTELEKFYKLSGGKLPG</sequence>
<accession>A0A1M5CA35</accession>
<protein>
    <submittedName>
        <fullName evidence="1">Uncharacterized protein</fullName>
    </submittedName>
</protein>
<dbReference type="STRING" id="1121884.SAMN02745131_02832"/>
<proteinExistence type="predicted"/>
<name>A0A1M5CA35_9BACT</name>
<dbReference type="EMBL" id="FQUU01000012">
    <property type="protein sequence ID" value="SHF51467.1"/>
    <property type="molecule type" value="Genomic_DNA"/>
</dbReference>
<evidence type="ECO:0000313" key="1">
    <source>
        <dbReference type="EMBL" id="SHF51467.1"/>
    </source>
</evidence>
<reference evidence="1 2" key="1">
    <citation type="submission" date="2016-11" db="EMBL/GenBank/DDBJ databases">
        <authorList>
            <person name="Jaros S."/>
            <person name="Januszkiewicz K."/>
            <person name="Wedrychowicz H."/>
        </authorList>
    </citation>
    <scope>NUCLEOTIDE SEQUENCE [LARGE SCALE GENOMIC DNA]</scope>
    <source>
        <strain evidence="1 2">DSM 18119</strain>
    </source>
</reference>
<gene>
    <name evidence="1" type="ORF">SAMN02745131_02832</name>
</gene>